<comment type="caution">
    <text evidence="1">The sequence shown here is derived from an EMBL/GenBank/DDBJ whole genome shotgun (WGS) entry which is preliminary data.</text>
</comment>
<evidence type="ECO:0000313" key="1">
    <source>
        <dbReference type="EMBL" id="KAK7372769.1"/>
    </source>
</evidence>
<organism evidence="1 2">
    <name type="scientific">Phaseolus coccineus</name>
    <name type="common">Scarlet runner bean</name>
    <name type="synonym">Phaseolus multiflorus</name>
    <dbReference type="NCBI Taxonomy" id="3886"/>
    <lineage>
        <taxon>Eukaryota</taxon>
        <taxon>Viridiplantae</taxon>
        <taxon>Streptophyta</taxon>
        <taxon>Embryophyta</taxon>
        <taxon>Tracheophyta</taxon>
        <taxon>Spermatophyta</taxon>
        <taxon>Magnoliopsida</taxon>
        <taxon>eudicotyledons</taxon>
        <taxon>Gunneridae</taxon>
        <taxon>Pentapetalae</taxon>
        <taxon>rosids</taxon>
        <taxon>fabids</taxon>
        <taxon>Fabales</taxon>
        <taxon>Fabaceae</taxon>
        <taxon>Papilionoideae</taxon>
        <taxon>50 kb inversion clade</taxon>
        <taxon>NPAAA clade</taxon>
        <taxon>indigoferoid/millettioid clade</taxon>
        <taxon>Phaseoleae</taxon>
        <taxon>Phaseolus</taxon>
    </lineage>
</organism>
<dbReference type="EMBL" id="JAYMYR010000003">
    <property type="protein sequence ID" value="KAK7372769.1"/>
    <property type="molecule type" value="Genomic_DNA"/>
</dbReference>
<protein>
    <submittedName>
        <fullName evidence="1">Uncharacterized protein</fullName>
    </submittedName>
</protein>
<gene>
    <name evidence="1" type="ORF">VNO80_06157</name>
</gene>
<name>A0AAN9RIG8_PHACN</name>
<dbReference type="AlphaFoldDB" id="A0AAN9RIG8"/>
<dbReference type="Proteomes" id="UP001374584">
    <property type="component" value="Unassembled WGS sequence"/>
</dbReference>
<keyword evidence="2" id="KW-1185">Reference proteome</keyword>
<reference evidence="1 2" key="1">
    <citation type="submission" date="2024-01" db="EMBL/GenBank/DDBJ databases">
        <title>The genomes of 5 underutilized Papilionoideae crops provide insights into root nodulation and disease resistanc.</title>
        <authorList>
            <person name="Jiang F."/>
        </authorList>
    </citation>
    <scope>NUCLEOTIDE SEQUENCE [LARGE SCALE GENOMIC DNA]</scope>
    <source>
        <strain evidence="1">JINMINGXINNONG_FW02</strain>
        <tissue evidence="1">Leaves</tissue>
    </source>
</reference>
<accession>A0AAN9RIG8</accession>
<evidence type="ECO:0000313" key="2">
    <source>
        <dbReference type="Proteomes" id="UP001374584"/>
    </source>
</evidence>
<proteinExistence type="predicted"/>
<sequence length="79" mass="8852">MWLTSEAGSLSKSDKMTSGPDFIFKEDGAVAAGEDRRSWSEVSVHWRSRSKSLPLSFTAERKQNRITRRRHVSAGVVVS</sequence>